<name>A0A385FWD5_PSEAI</name>
<geneLocation type="plasmid" evidence="3">
    <name>pMKPA34-2</name>
</geneLocation>
<dbReference type="PANTHER" id="PTHR35848">
    <property type="entry name" value="OXALATE-BINDING PROTEIN"/>
    <property type="match status" value="1"/>
</dbReference>
<evidence type="ECO:0000259" key="2">
    <source>
        <dbReference type="Pfam" id="PF07883"/>
    </source>
</evidence>
<proteinExistence type="predicted"/>
<dbReference type="RefSeq" id="WP_021263989.1">
    <property type="nucleotide sequence ID" value="NZ_CP024477.1"/>
</dbReference>
<dbReference type="EMBL" id="MH547561">
    <property type="protein sequence ID" value="AXV45954.1"/>
    <property type="molecule type" value="Genomic_DNA"/>
</dbReference>
<gene>
    <name evidence="4" type="ORF">GNQ48_22205</name>
    <name evidence="3" type="ORF">pMKPA34_0110</name>
</gene>
<dbReference type="InterPro" id="IPR051610">
    <property type="entry name" value="GPI/OXD"/>
</dbReference>
<sequence>MPVIKSDEMLREEGPPDNPCGPNVVYWISEVGGLTQFGAFIEELPPGSRSSIKHWHSAEDEFIYVLEGSVTLVEGDAEAVLAPGDAATFRAGDAVGHYLENRSASTTRCLVVGTRAPVDIITYPDYGVVCHRDRSLPDDIWTDSKGNPARAPYQFSE</sequence>
<dbReference type="SUPFAM" id="SSF51182">
    <property type="entry name" value="RmlC-like cupins"/>
    <property type="match status" value="1"/>
</dbReference>
<dbReference type="InterPro" id="IPR014710">
    <property type="entry name" value="RmlC-like_jellyroll"/>
</dbReference>
<dbReference type="GO" id="GO:0046872">
    <property type="term" value="F:metal ion binding"/>
    <property type="evidence" value="ECO:0007669"/>
    <property type="project" value="UniProtKB-KW"/>
</dbReference>
<reference evidence="3" key="1">
    <citation type="submission" date="2018-06" db="EMBL/GenBank/DDBJ databases">
        <title>Complete Sequence of plasmid pMKPA34-1 and pMKPA34-2 isolated from MDR P. aeruginosa.</title>
        <authorList>
            <person name="Subedi D."/>
            <person name="Kohli G.S."/>
            <person name="Vijay A.K."/>
            <person name="Rice S.A."/>
            <person name="Willcox M."/>
        </authorList>
    </citation>
    <scope>NUCLEOTIDE SEQUENCE</scope>
    <source>
        <strain evidence="3">PA34</strain>
        <plasmid evidence="3">pMKPA34-2</plasmid>
    </source>
</reference>
<dbReference type="CDD" id="cd02224">
    <property type="entry name" value="cupin_SPO2919-like"/>
    <property type="match status" value="1"/>
</dbReference>
<dbReference type="Pfam" id="PF07883">
    <property type="entry name" value="Cupin_2"/>
    <property type="match status" value="1"/>
</dbReference>
<accession>A0A385FWD5</accession>
<keyword evidence="1" id="KW-0479">Metal-binding</keyword>
<dbReference type="Gene3D" id="2.60.120.10">
    <property type="entry name" value="Jelly Rolls"/>
    <property type="match status" value="1"/>
</dbReference>
<keyword evidence="3" id="KW-0614">Plasmid</keyword>
<evidence type="ECO:0000313" key="5">
    <source>
        <dbReference type="Proteomes" id="UP000433532"/>
    </source>
</evidence>
<dbReference type="SMR" id="A0A385FWD5"/>
<protein>
    <submittedName>
        <fullName evidence="3">Cupin domain protein</fullName>
    </submittedName>
    <submittedName>
        <fullName evidence="4">Cupin domain-containing protein</fullName>
    </submittedName>
</protein>
<reference evidence="4 5" key="2">
    <citation type="submission" date="2019-11" db="EMBL/GenBank/DDBJ databases">
        <title>Genomes of ocular Pseudomonas aeruginosa isolates.</title>
        <authorList>
            <person name="Khan M."/>
            <person name="Rice S.A."/>
            <person name="Willcox M.D.P."/>
            <person name="Stapleton F."/>
        </authorList>
    </citation>
    <scope>NUCLEOTIDE SEQUENCE [LARGE SCALE GENOMIC DNA]</scope>
    <source>
        <strain evidence="4 5">PA221</strain>
    </source>
</reference>
<evidence type="ECO:0000313" key="3">
    <source>
        <dbReference type="EMBL" id="AXV45954.1"/>
    </source>
</evidence>
<dbReference type="InterPro" id="IPR013096">
    <property type="entry name" value="Cupin_2"/>
</dbReference>
<organism evidence="3">
    <name type="scientific">Pseudomonas aeruginosa</name>
    <dbReference type="NCBI Taxonomy" id="287"/>
    <lineage>
        <taxon>Bacteria</taxon>
        <taxon>Pseudomonadati</taxon>
        <taxon>Pseudomonadota</taxon>
        <taxon>Gammaproteobacteria</taxon>
        <taxon>Pseudomonadales</taxon>
        <taxon>Pseudomonadaceae</taxon>
        <taxon>Pseudomonas</taxon>
    </lineage>
</organism>
<feature type="domain" description="Cupin type-2" evidence="2">
    <location>
        <begin position="41"/>
        <end position="112"/>
    </location>
</feature>
<dbReference type="PANTHER" id="PTHR35848:SF9">
    <property type="entry name" value="SLL1358 PROTEIN"/>
    <property type="match status" value="1"/>
</dbReference>
<dbReference type="InterPro" id="IPR011051">
    <property type="entry name" value="RmlC_Cupin_sf"/>
</dbReference>
<evidence type="ECO:0000256" key="1">
    <source>
        <dbReference type="ARBA" id="ARBA00022723"/>
    </source>
</evidence>
<evidence type="ECO:0000313" key="4">
    <source>
        <dbReference type="EMBL" id="MUI37722.1"/>
    </source>
</evidence>
<dbReference type="Proteomes" id="UP000433532">
    <property type="component" value="Unassembled WGS sequence"/>
</dbReference>
<dbReference type="AlphaFoldDB" id="A0A385FWD5"/>
<dbReference type="EMBL" id="WOAD01000022">
    <property type="protein sequence ID" value="MUI37722.1"/>
    <property type="molecule type" value="Genomic_DNA"/>
</dbReference>